<dbReference type="Gene3D" id="3.55.50.40">
    <property type="match status" value="1"/>
</dbReference>
<protein>
    <recommendedName>
        <fullName evidence="5">Phage minor structural protein</fullName>
    </recommendedName>
</protein>
<dbReference type="Gene3D" id="6.20.110.10">
    <property type="match status" value="1"/>
</dbReference>
<dbReference type="PATRIC" id="fig|1158610.3.peg.2315"/>
<organism evidence="3 4">
    <name type="scientific">Enterococcus phoeniculicola ATCC BAA-412</name>
    <dbReference type="NCBI Taxonomy" id="1158610"/>
    <lineage>
        <taxon>Bacteria</taxon>
        <taxon>Bacillati</taxon>
        <taxon>Bacillota</taxon>
        <taxon>Bacilli</taxon>
        <taxon>Lactobacillales</taxon>
        <taxon>Enterococcaceae</taxon>
        <taxon>Enterococcus</taxon>
    </lineage>
</organism>
<dbReference type="eggNOG" id="COG4926">
    <property type="taxonomic scope" value="Bacteria"/>
</dbReference>
<dbReference type="EMBL" id="AJAT01000017">
    <property type="protein sequence ID" value="EOL41991.1"/>
    <property type="molecule type" value="Genomic_DNA"/>
</dbReference>
<dbReference type="InterPro" id="IPR044051">
    <property type="entry name" value="Prophage_tail_N"/>
</dbReference>
<dbReference type="InterPro" id="IPR010572">
    <property type="entry name" value="Tail_dom"/>
</dbReference>
<evidence type="ECO:0000259" key="2">
    <source>
        <dbReference type="Pfam" id="PF18994"/>
    </source>
</evidence>
<dbReference type="RefSeq" id="WP_010768983.1">
    <property type="nucleotide sequence ID" value="NZ_ASWE01000001.1"/>
</dbReference>
<gene>
    <name evidence="3" type="ORF">UC3_02339</name>
</gene>
<dbReference type="Pfam" id="PF06605">
    <property type="entry name" value="Prophage_tail"/>
    <property type="match status" value="1"/>
</dbReference>
<name>R3W3H1_9ENTE</name>
<feature type="domain" description="Tail spike" evidence="1">
    <location>
        <begin position="91"/>
        <end position="335"/>
    </location>
</feature>
<keyword evidence="4" id="KW-1185">Reference proteome</keyword>
<evidence type="ECO:0008006" key="5">
    <source>
        <dbReference type="Google" id="ProtNLM"/>
    </source>
</evidence>
<dbReference type="Pfam" id="PF18994">
    <property type="entry name" value="Prophage_tailD1"/>
    <property type="match status" value="1"/>
</dbReference>
<reference evidence="3 4" key="1">
    <citation type="submission" date="2013-02" db="EMBL/GenBank/DDBJ databases">
        <title>The Genome Sequence of Enterococcus phoeniculicola BAA-412.</title>
        <authorList>
            <consortium name="The Broad Institute Genome Sequencing Platform"/>
            <consortium name="The Broad Institute Genome Sequencing Center for Infectious Disease"/>
            <person name="Earl A.M."/>
            <person name="Gilmore M.S."/>
            <person name="Lebreton F."/>
            <person name="Walker B."/>
            <person name="Young S.K."/>
            <person name="Zeng Q."/>
            <person name="Gargeya S."/>
            <person name="Fitzgerald M."/>
            <person name="Haas B."/>
            <person name="Abouelleil A."/>
            <person name="Alvarado L."/>
            <person name="Arachchi H.M."/>
            <person name="Berlin A.M."/>
            <person name="Chapman S.B."/>
            <person name="Dewar J."/>
            <person name="Goldberg J."/>
            <person name="Griggs A."/>
            <person name="Gujja S."/>
            <person name="Hansen M."/>
            <person name="Howarth C."/>
            <person name="Imamovic A."/>
            <person name="Larimer J."/>
            <person name="McCowan C."/>
            <person name="Murphy C."/>
            <person name="Neiman D."/>
            <person name="Pearson M."/>
            <person name="Priest M."/>
            <person name="Roberts A."/>
            <person name="Saif S."/>
            <person name="Shea T."/>
            <person name="Sisk P."/>
            <person name="Sykes S."/>
            <person name="Wortman J."/>
            <person name="Nusbaum C."/>
            <person name="Birren B."/>
        </authorList>
    </citation>
    <scope>NUCLEOTIDE SEQUENCE [LARGE SCALE GENOMIC DNA]</scope>
    <source>
        <strain evidence="3 4">ATCC BAA-412</strain>
    </source>
</reference>
<feature type="domain" description="Prophage endopeptidase tail N-terminal" evidence="2">
    <location>
        <begin position="4"/>
        <end position="89"/>
    </location>
</feature>
<dbReference type="STRING" id="154621.RV11_GL003513"/>
<dbReference type="Proteomes" id="UP000013785">
    <property type="component" value="Unassembled WGS sequence"/>
</dbReference>
<dbReference type="HOGENOM" id="CLU_034921_0_0_9"/>
<comment type="caution">
    <text evidence="3">The sequence shown here is derived from an EMBL/GenBank/DDBJ whole genome shotgun (WGS) entry which is preliminary data.</text>
</comment>
<proteinExistence type="predicted"/>
<sequence length="340" mass="39586">MNDLIIRNYEETKEEILVDVDKDSFVVDWQKNETWEVSFKVTKTDRNRKAFDIADYESIIIWQGQHYVIKQLKSYAVGEQLFKEVVATHIYYTVQDGFQYTEKTGTLSITQCLQHIFSSGARGFSYEVIDPKNKFLKVEQENFGKNNYLKLIEEVLDDYDAVIVQNNKHLKFYPTADYGEKTNEQIRYKYNTDNVQFDIDTFDLKTQIKGFGKQKEESEGGAYYFTPITYTSPQAEKWGIRIQDPVEDERYTQAGNMLARLKKDIHDYPSISGSTTLKWTVDLSKGDYVAFIYEPLSINTWIQVVGITEYPMIPNKPPEIILSNTKKTMTSIIKQLLKKG</sequence>
<accession>R3W3H1</accession>
<evidence type="ECO:0000313" key="4">
    <source>
        <dbReference type="Proteomes" id="UP000013785"/>
    </source>
</evidence>
<dbReference type="OrthoDB" id="2404328at2"/>
<evidence type="ECO:0000313" key="3">
    <source>
        <dbReference type="EMBL" id="EOL41991.1"/>
    </source>
</evidence>
<evidence type="ECO:0000259" key="1">
    <source>
        <dbReference type="Pfam" id="PF06605"/>
    </source>
</evidence>
<dbReference type="AlphaFoldDB" id="R3W3H1"/>